<dbReference type="FunFam" id="3.40.800.20:FF:000009">
    <property type="entry name" value="Histone deacetylase 11"/>
    <property type="match status" value="1"/>
</dbReference>
<keyword evidence="7" id="KW-0805">Transcription regulation</keyword>
<dbReference type="PANTHER" id="PTHR10625">
    <property type="entry name" value="HISTONE DEACETYLASE HDAC1-RELATED"/>
    <property type="match status" value="1"/>
</dbReference>
<dbReference type="InterPro" id="IPR023696">
    <property type="entry name" value="Ureohydrolase_dom_sf"/>
</dbReference>
<keyword evidence="5" id="KW-0378">Hydrolase</keyword>
<keyword evidence="8" id="KW-0804">Transcription</keyword>
<dbReference type="CDD" id="cd09993">
    <property type="entry name" value="HDAC_classIV"/>
    <property type="match status" value="1"/>
</dbReference>
<dbReference type="EC" id="3.5.1.98" evidence="3"/>
<evidence type="ECO:0000256" key="11">
    <source>
        <dbReference type="ARBA" id="ARBA00059784"/>
    </source>
</evidence>
<dbReference type="OrthoDB" id="437693at2759"/>
<evidence type="ECO:0000256" key="2">
    <source>
        <dbReference type="ARBA" id="ARBA00005947"/>
    </source>
</evidence>
<keyword evidence="16" id="KW-1185">Reference proteome</keyword>
<protein>
    <recommendedName>
        <fullName evidence="13">Histone deacetylase 11</fullName>
        <ecNumber evidence="3">3.5.1.98</ecNumber>
    </recommendedName>
</protein>
<dbReference type="STRING" id="307972.A0A2G8KC80"/>
<dbReference type="EMBL" id="MRZV01000703">
    <property type="protein sequence ID" value="PIK45590.1"/>
    <property type="molecule type" value="Genomic_DNA"/>
</dbReference>
<keyword evidence="4" id="KW-0678">Repressor</keyword>
<comment type="function">
    <text evidence="11">Responsible for the deacetylation of lysine residues on the N-terminal part of the core histones (H2A, H2B, H3 and H4). Histone deacetylation gives a tag for epigenetic repression and plays an important role in transcriptional regulation, cell cycle progression and developmental events. Histone deacetylases act via the formation of large multiprotein complexes.</text>
</comment>
<name>A0A2G8KC80_STIJA</name>
<evidence type="ECO:0000256" key="1">
    <source>
        <dbReference type="ARBA" id="ARBA00004123"/>
    </source>
</evidence>
<evidence type="ECO:0000313" key="15">
    <source>
        <dbReference type="EMBL" id="PIK45590.1"/>
    </source>
</evidence>
<evidence type="ECO:0000256" key="13">
    <source>
        <dbReference type="ARBA" id="ARBA00072450"/>
    </source>
</evidence>
<gene>
    <name evidence="15" type="ORF">BSL78_17557</name>
</gene>
<reference evidence="15 16" key="1">
    <citation type="journal article" date="2017" name="PLoS Biol.">
        <title>The sea cucumber genome provides insights into morphological evolution and visceral regeneration.</title>
        <authorList>
            <person name="Zhang X."/>
            <person name="Sun L."/>
            <person name="Yuan J."/>
            <person name="Sun Y."/>
            <person name="Gao Y."/>
            <person name="Zhang L."/>
            <person name="Li S."/>
            <person name="Dai H."/>
            <person name="Hamel J.F."/>
            <person name="Liu C."/>
            <person name="Yu Y."/>
            <person name="Liu S."/>
            <person name="Lin W."/>
            <person name="Guo K."/>
            <person name="Jin S."/>
            <person name="Xu P."/>
            <person name="Storey K.B."/>
            <person name="Huan P."/>
            <person name="Zhang T."/>
            <person name="Zhou Y."/>
            <person name="Zhang J."/>
            <person name="Lin C."/>
            <person name="Li X."/>
            <person name="Xing L."/>
            <person name="Huo D."/>
            <person name="Sun M."/>
            <person name="Wang L."/>
            <person name="Mercier A."/>
            <person name="Li F."/>
            <person name="Yang H."/>
            <person name="Xiang J."/>
        </authorList>
    </citation>
    <scope>NUCLEOTIDE SEQUENCE [LARGE SCALE GENOMIC DNA]</scope>
    <source>
        <strain evidence="15">Shaxun</strain>
        <tissue evidence="15">Muscle</tissue>
    </source>
</reference>
<evidence type="ECO:0000256" key="12">
    <source>
        <dbReference type="ARBA" id="ARBA00065154"/>
    </source>
</evidence>
<dbReference type="GO" id="GO:0141221">
    <property type="term" value="F:histone deacetylase activity, hydrolytic mechanism"/>
    <property type="evidence" value="ECO:0007669"/>
    <property type="project" value="UniProtKB-EC"/>
</dbReference>
<comment type="caution">
    <text evidence="15">The sequence shown here is derived from an EMBL/GenBank/DDBJ whole genome shotgun (WGS) entry which is preliminary data.</text>
</comment>
<keyword evidence="9" id="KW-0539">Nucleus</keyword>
<dbReference type="InterPro" id="IPR000286">
    <property type="entry name" value="HDACs"/>
</dbReference>
<keyword evidence="6" id="KW-0156">Chromatin regulator</keyword>
<comment type="catalytic activity">
    <reaction evidence="10">
        <text>N(6)-acetyl-L-lysyl-[histone] + H2O = L-lysyl-[histone] + acetate</text>
        <dbReference type="Rhea" id="RHEA:58196"/>
        <dbReference type="Rhea" id="RHEA-COMP:9845"/>
        <dbReference type="Rhea" id="RHEA-COMP:11338"/>
        <dbReference type="ChEBI" id="CHEBI:15377"/>
        <dbReference type="ChEBI" id="CHEBI:29969"/>
        <dbReference type="ChEBI" id="CHEBI:30089"/>
        <dbReference type="ChEBI" id="CHEBI:61930"/>
        <dbReference type="EC" id="3.5.1.98"/>
    </reaction>
</comment>
<comment type="subunit">
    <text evidence="12">Interacts with HDAC6.</text>
</comment>
<organism evidence="15 16">
    <name type="scientific">Stichopus japonicus</name>
    <name type="common">Sea cucumber</name>
    <dbReference type="NCBI Taxonomy" id="307972"/>
    <lineage>
        <taxon>Eukaryota</taxon>
        <taxon>Metazoa</taxon>
        <taxon>Echinodermata</taxon>
        <taxon>Eleutherozoa</taxon>
        <taxon>Echinozoa</taxon>
        <taxon>Holothuroidea</taxon>
        <taxon>Aspidochirotacea</taxon>
        <taxon>Aspidochirotida</taxon>
        <taxon>Stichopodidae</taxon>
        <taxon>Apostichopus</taxon>
    </lineage>
</organism>
<evidence type="ECO:0000313" key="16">
    <source>
        <dbReference type="Proteomes" id="UP000230750"/>
    </source>
</evidence>
<dbReference type="Pfam" id="PF00850">
    <property type="entry name" value="Hist_deacetyl"/>
    <property type="match status" value="1"/>
</dbReference>
<dbReference type="Proteomes" id="UP000230750">
    <property type="component" value="Unassembled WGS sequence"/>
</dbReference>
<dbReference type="GO" id="GO:0000118">
    <property type="term" value="C:histone deacetylase complex"/>
    <property type="evidence" value="ECO:0007669"/>
    <property type="project" value="TreeGrafter"/>
</dbReference>
<dbReference type="Gene3D" id="3.40.800.20">
    <property type="entry name" value="Histone deacetylase domain"/>
    <property type="match status" value="1"/>
</dbReference>
<dbReference type="GO" id="GO:0040029">
    <property type="term" value="P:epigenetic regulation of gene expression"/>
    <property type="evidence" value="ECO:0007669"/>
    <property type="project" value="TreeGrafter"/>
</dbReference>
<dbReference type="PANTHER" id="PTHR10625:SF23">
    <property type="entry name" value="HISTONE DEACETYLASE 11"/>
    <property type="match status" value="1"/>
</dbReference>
<dbReference type="PRINTS" id="PR01270">
    <property type="entry name" value="HDASUPER"/>
</dbReference>
<evidence type="ECO:0000256" key="3">
    <source>
        <dbReference type="ARBA" id="ARBA00012111"/>
    </source>
</evidence>
<evidence type="ECO:0000256" key="8">
    <source>
        <dbReference type="ARBA" id="ARBA00023163"/>
    </source>
</evidence>
<evidence type="ECO:0000256" key="7">
    <source>
        <dbReference type="ARBA" id="ARBA00023015"/>
    </source>
</evidence>
<dbReference type="AlphaFoldDB" id="A0A2G8KC80"/>
<evidence type="ECO:0000256" key="9">
    <source>
        <dbReference type="ARBA" id="ARBA00023242"/>
    </source>
</evidence>
<evidence type="ECO:0000256" key="10">
    <source>
        <dbReference type="ARBA" id="ARBA00048287"/>
    </source>
</evidence>
<dbReference type="InterPro" id="IPR037138">
    <property type="entry name" value="His_deacetylse_dom_sf"/>
</dbReference>
<proteinExistence type="inferred from homology"/>
<evidence type="ECO:0000256" key="5">
    <source>
        <dbReference type="ARBA" id="ARBA00022801"/>
    </source>
</evidence>
<dbReference type="InterPro" id="IPR023801">
    <property type="entry name" value="His_deacetylse_dom"/>
</dbReference>
<feature type="domain" description="Histone deacetylase" evidence="14">
    <location>
        <begin position="86"/>
        <end position="364"/>
    </location>
</feature>
<comment type="subcellular location">
    <subcellularLocation>
        <location evidence="1">Nucleus</location>
    </subcellularLocation>
</comment>
<dbReference type="SUPFAM" id="SSF52768">
    <property type="entry name" value="Arginase/deacetylase"/>
    <property type="match status" value="1"/>
</dbReference>
<sequence>MKGTVWQCWHSGHVLCNHLNVNAGYMVMLIAAGSKNDKVKQEDKAGAPLEPVFKENHLFVSVNDYQWPIVYRKEYNLGFLGLEKLHPFDSAKWGKIFNILKGQLMVTEDTIVSPEEASEKDLLVVHVQSYLDSLKWSYAVAGITEVPPVALLPNFIVQKKVLKPLRFQTGGTILAAKLALERGWSINIGGGFHHCSSARGGGFCAYADISLGIMFLRKMKLIKKAMIVDLDAHQGNGHERDFINMQKDVYILDVYNREIYPHDGYAKRKQRDIEKIEQSFTGDEEYLPLVKRHLTEAIAEFQPDIVFYNAGTDCLQGDPLGRLSVSPDGIIQRDEMVFEWARNSHSIPIIMVTSGGYQQKTGPIIAQSILNLRDKKLVSCEAAEEYIKGSR</sequence>
<evidence type="ECO:0000256" key="6">
    <source>
        <dbReference type="ARBA" id="ARBA00022853"/>
    </source>
</evidence>
<accession>A0A2G8KC80</accession>
<comment type="similarity">
    <text evidence="2">Belongs to the histone deacetylase family.</text>
</comment>
<dbReference type="InterPro" id="IPR044150">
    <property type="entry name" value="HDAC_classIV"/>
</dbReference>
<evidence type="ECO:0000256" key="4">
    <source>
        <dbReference type="ARBA" id="ARBA00022491"/>
    </source>
</evidence>
<evidence type="ECO:0000259" key="14">
    <source>
        <dbReference type="Pfam" id="PF00850"/>
    </source>
</evidence>